<dbReference type="EMBL" id="JBIGHV010000008">
    <property type="protein sequence ID" value="MFG6432371.1"/>
    <property type="molecule type" value="Genomic_DNA"/>
</dbReference>
<sequence length="190" mass="18976">MTFSVWLLLGGSVAYWGLQLLARPLAMPVSVLPADSAQAAQVDLGRLLGVVAAEAAPAPELVPSTSLRLLGVVAPKNARAADAGEGVALIDVDGVPRTVRVGAVVDGELHLLRVDTRSASLGRLGQAPSQVLEISPPAAPMTGSLPPAAPSPIVLGGNPQGAIPPQPAAPPAVYGVPLASSAPGGPAQRR</sequence>
<comment type="caution">
    <text evidence="2">The sequence shown here is derived from an EMBL/GenBank/DDBJ whole genome shotgun (WGS) entry which is preliminary data.</text>
</comment>
<evidence type="ECO:0000313" key="2">
    <source>
        <dbReference type="EMBL" id="MFG6432371.1"/>
    </source>
</evidence>
<protein>
    <recommendedName>
        <fullName evidence="4">Type II secretion system protein GspC N-terminal domain-containing protein</fullName>
    </recommendedName>
</protein>
<evidence type="ECO:0008006" key="4">
    <source>
        <dbReference type="Google" id="ProtNLM"/>
    </source>
</evidence>
<accession>A0ABW7F787</accession>
<feature type="region of interest" description="Disordered" evidence="1">
    <location>
        <begin position="134"/>
        <end position="190"/>
    </location>
</feature>
<name>A0ABW7F787_9BURK</name>
<gene>
    <name evidence="2" type="ORF">ACG00Y_20800</name>
</gene>
<reference evidence="2 3" key="1">
    <citation type="submission" date="2024-08" db="EMBL/GenBank/DDBJ databases">
        <authorList>
            <person name="Lu H."/>
        </authorList>
    </citation>
    <scope>NUCLEOTIDE SEQUENCE [LARGE SCALE GENOMIC DNA]</scope>
    <source>
        <strain evidence="2 3">LYH14W</strain>
    </source>
</reference>
<evidence type="ECO:0000256" key="1">
    <source>
        <dbReference type="SAM" id="MobiDB-lite"/>
    </source>
</evidence>
<dbReference type="RefSeq" id="WP_394482181.1">
    <property type="nucleotide sequence ID" value="NZ_JBIGHV010000008.1"/>
</dbReference>
<evidence type="ECO:0000313" key="3">
    <source>
        <dbReference type="Proteomes" id="UP001606210"/>
    </source>
</evidence>
<proteinExistence type="predicted"/>
<keyword evidence="3" id="KW-1185">Reference proteome</keyword>
<organism evidence="2 3">
    <name type="scientific">Pelomonas parva</name>
    <dbReference type="NCBI Taxonomy" id="3299032"/>
    <lineage>
        <taxon>Bacteria</taxon>
        <taxon>Pseudomonadati</taxon>
        <taxon>Pseudomonadota</taxon>
        <taxon>Betaproteobacteria</taxon>
        <taxon>Burkholderiales</taxon>
        <taxon>Sphaerotilaceae</taxon>
        <taxon>Roseateles</taxon>
    </lineage>
</organism>
<dbReference type="Proteomes" id="UP001606210">
    <property type="component" value="Unassembled WGS sequence"/>
</dbReference>